<evidence type="ECO:0000313" key="1">
    <source>
        <dbReference type="EMBL" id="GBF92201.1"/>
    </source>
</evidence>
<name>A0A2V0NX47_9CHLO</name>
<comment type="caution">
    <text evidence="1">The sequence shown here is derived from an EMBL/GenBank/DDBJ whole genome shotgun (WGS) entry which is preliminary data.</text>
</comment>
<protein>
    <submittedName>
        <fullName evidence="1">Uncharacterized protein</fullName>
    </submittedName>
</protein>
<dbReference type="EMBL" id="BDRX01000030">
    <property type="protein sequence ID" value="GBF92201.1"/>
    <property type="molecule type" value="Genomic_DNA"/>
</dbReference>
<sequence>MAAAKRARTCGGGAVWTCVRLEEDSERASPDQLRKAHGTPFEQLMNGRATPQELAARGVQLTPEQAALLSRVRAQRLPLPP</sequence>
<reference evidence="1 2" key="1">
    <citation type="journal article" date="2018" name="Sci. Rep.">
        <title>Raphidocelis subcapitata (=Pseudokirchneriella subcapitata) provides an insight into genome evolution and environmental adaptations in the Sphaeropleales.</title>
        <authorList>
            <person name="Suzuki S."/>
            <person name="Yamaguchi H."/>
            <person name="Nakajima N."/>
            <person name="Kawachi M."/>
        </authorList>
    </citation>
    <scope>NUCLEOTIDE SEQUENCE [LARGE SCALE GENOMIC DNA]</scope>
    <source>
        <strain evidence="1 2">NIES-35</strain>
    </source>
</reference>
<keyword evidence="2" id="KW-1185">Reference proteome</keyword>
<dbReference type="AlphaFoldDB" id="A0A2V0NX47"/>
<evidence type="ECO:0000313" key="2">
    <source>
        <dbReference type="Proteomes" id="UP000247498"/>
    </source>
</evidence>
<accession>A0A2V0NX47</accession>
<dbReference type="Proteomes" id="UP000247498">
    <property type="component" value="Unassembled WGS sequence"/>
</dbReference>
<dbReference type="InParanoid" id="A0A2V0NX47"/>
<gene>
    <name evidence="1" type="ORF">Rsub_05283</name>
</gene>
<proteinExistence type="predicted"/>
<organism evidence="1 2">
    <name type="scientific">Raphidocelis subcapitata</name>
    <dbReference type="NCBI Taxonomy" id="307507"/>
    <lineage>
        <taxon>Eukaryota</taxon>
        <taxon>Viridiplantae</taxon>
        <taxon>Chlorophyta</taxon>
        <taxon>core chlorophytes</taxon>
        <taxon>Chlorophyceae</taxon>
        <taxon>CS clade</taxon>
        <taxon>Sphaeropleales</taxon>
        <taxon>Selenastraceae</taxon>
        <taxon>Raphidocelis</taxon>
    </lineage>
</organism>